<feature type="compositionally biased region" description="Polar residues" evidence="1">
    <location>
        <begin position="21"/>
        <end position="39"/>
    </location>
</feature>
<evidence type="ECO:0000313" key="2">
    <source>
        <dbReference type="Proteomes" id="UP000887566"/>
    </source>
</evidence>
<dbReference type="WBParaSite" id="PSAMB.scaffold23351size435.g38880.t1">
    <property type="protein sequence ID" value="PSAMB.scaffold23351size435.g38880.t1"/>
    <property type="gene ID" value="PSAMB.scaffold23351size435.g38880"/>
</dbReference>
<sequence length="145" mass="15856">SHPNADNRQPDSGKGGEHSRSPSTGAPGTPQTNAPQQSAPYGYGQPGIPPSQQQPNAMYPSPRMAVKNPYQQQQQGYPGYAGPGYHPEQAAQSQHYQGGYATGQPGYQQQPNMWQQRPVYNPAVVQRMGTPDMQQHPAYAQNQRQ</sequence>
<feature type="compositionally biased region" description="Low complexity" evidence="1">
    <location>
        <begin position="69"/>
        <end position="87"/>
    </location>
</feature>
<keyword evidence="2" id="KW-1185">Reference proteome</keyword>
<name>A0A914VSS3_9BILA</name>
<feature type="compositionally biased region" description="Basic and acidic residues" evidence="1">
    <location>
        <begin position="8"/>
        <end position="20"/>
    </location>
</feature>
<evidence type="ECO:0000256" key="1">
    <source>
        <dbReference type="SAM" id="MobiDB-lite"/>
    </source>
</evidence>
<proteinExistence type="predicted"/>
<dbReference type="AlphaFoldDB" id="A0A914VSS3"/>
<dbReference type="Proteomes" id="UP000887566">
    <property type="component" value="Unplaced"/>
</dbReference>
<feature type="region of interest" description="Disordered" evidence="1">
    <location>
        <begin position="1"/>
        <end position="111"/>
    </location>
</feature>
<reference evidence="3" key="1">
    <citation type="submission" date="2022-11" db="UniProtKB">
        <authorList>
            <consortium name="WormBaseParasite"/>
        </authorList>
    </citation>
    <scope>IDENTIFICATION</scope>
</reference>
<evidence type="ECO:0000313" key="3">
    <source>
        <dbReference type="WBParaSite" id="PSAMB.scaffold23351size435.g38880.t1"/>
    </source>
</evidence>
<organism evidence="2 3">
    <name type="scientific">Plectus sambesii</name>
    <dbReference type="NCBI Taxonomy" id="2011161"/>
    <lineage>
        <taxon>Eukaryota</taxon>
        <taxon>Metazoa</taxon>
        <taxon>Ecdysozoa</taxon>
        <taxon>Nematoda</taxon>
        <taxon>Chromadorea</taxon>
        <taxon>Plectida</taxon>
        <taxon>Plectina</taxon>
        <taxon>Plectoidea</taxon>
        <taxon>Plectidae</taxon>
        <taxon>Plectus</taxon>
    </lineage>
</organism>
<protein>
    <submittedName>
        <fullName evidence="3">Uncharacterized protein</fullName>
    </submittedName>
</protein>
<accession>A0A914VSS3</accession>